<comment type="caution">
    <text evidence="3">The sequence shown here is derived from an EMBL/GenBank/DDBJ whole genome shotgun (WGS) entry which is preliminary data.</text>
</comment>
<evidence type="ECO:0000313" key="2">
    <source>
        <dbReference type="EMBL" id="KAA1107553.1"/>
    </source>
</evidence>
<evidence type="ECO:0000256" key="1">
    <source>
        <dbReference type="SAM" id="SignalP"/>
    </source>
</evidence>
<protein>
    <submittedName>
        <fullName evidence="3">Uncharacterized protein</fullName>
    </submittedName>
</protein>
<dbReference type="AlphaFoldDB" id="A0A5B0RFW7"/>
<keyword evidence="4" id="KW-1185">Reference proteome</keyword>
<sequence>MLCQYLLIGCWFLSGAHGTLPNTRRLRTIEAEGGDVLLPVPKKRKTSIARPVQSSDTDLSGVYGDHEPMAVDSRKAPVQHGILRQRSRQNLLLWSTPDYQIHVLKRSGGLPVRVASIKKDLILLLDPMTQLTERLSHILDRMGSKESSSILEAAETFINSEKKIEMTVQLKLFELGESAHTMEEVQQLFAVNRKADQKMGLPPILHADDLSRECRRQGESFLEEMKAMKDKLIIAESDFYLDKVKATSSPVMEYFCQVVDLLYKNNFVKRDSVRSAFGLEEAQKLEQLSDYIYSKFWKQTRETIYNSQIGITQHWYLRILNKSFEAFGAKEQMILDLSVWVRNLKFYGRVSFRKKVCWEWSNFKKSFSMDKFIKMMGDSQLAKNPEYFAGHSAKFHEQAQHYENTEDVQNLVELIFQLTKNNLPLRSSEQRLLNISCELLHFIDQALLPGIMKEKSSRTVADVGRFEAKIGLILLHSRIKDTIKLKKQFQSLIRLQNPKSLKLEDNEKIDICDHYCNRIIGMNEEYKKAYSEAMKDKTLSSWLSNQKRMNLDQQRN</sequence>
<gene>
    <name evidence="2" type="ORF">PGT21_017967</name>
    <name evidence="3" type="ORF">PGTUg99_026623</name>
</gene>
<dbReference type="EMBL" id="VDEP01000203">
    <property type="protein sequence ID" value="KAA1124650.1"/>
    <property type="molecule type" value="Genomic_DNA"/>
</dbReference>
<dbReference type="OrthoDB" id="10327162at2759"/>
<feature type="signal peptide" evidence="1">
    <location>
        <begin position="1"/>
        <end position="18"/>
    </location>
</feature>
<evidence type="ECO:0000313" key="4">
    <source>
        <dbReference type="Proteomes" id="UP000324748"/>
    </source>
</evidence>
<proteinExistence type="predicted"/>
<feature type="chain" id="PRO_5036366633" evidence="1">
    <location>
        <begin position="19"/>
        <end position="556"/>
    </location>
</feature>
<name>A0A5B0RFW7_PUCGR</name>
<dbReference type="Proteomes" id="UP000325313">
    <property type="component" value="Unassembled WGS sequence"/>
</dbReference>
<reference evidence="4 5" key="1">
    <citation type="submission" date="2019-05" db="EMBL/GenBank/DDBJ databases">
        <title>Emergence of the Ug99 lineage of the wheat stem rust pathogen through somatic hybridization.</title>
        <authorList>
            <person name="Li F."/>
            <person name="Upadhyaya N.M."/>
            <person name="Sperschneider J."/>
            <person name="Matny O."/>
            <person name="Nguyen-Phuc H."/>
            <person name="Mago R."/>
            <person name="Raley C."/>
            <person name="Miller M.E."/>
            <person name="Silverstein K.A.T."/>
            <person name="Henningsen E."/>
            <person name="Hirsch C.D."/>
            <person name="Visser B."/>
            <person name="Pretorius Z.A."/>
            <person name="Steffenson B.J."/>
            <person name="Schwessinger B."/>
            <person name="Dodds P.N."/>
            <person name="Figueroa M."/>
        </authorList>
    </citation>
    <scope>NUCLEOTIDE SEQUENCE [LARGE SCALE GENOMIC DNA]</scope>
    <source>
        <strain evidence="2">21-0</strain>
        <strain evidence="3 5">Ug99</strain>
    </source>
</reference>
<keyword evidence="1" id="KW-0732">Signal</keyword>
<accession>A0A5B0RFW7</accession>
<dbReference type="EMBL" id="VSWC01000029">
    <property type="protein sequence ID" value="KAA1107553.1"/>
    <property type="molecule type" value="Genomic_DNA"/>
</dbReference>
<evidence type="ECO:0000313" key="5">
    <source>
        <dbReference type="Proteomes" id="UP000325313"/>
    </source>
</evidence>
<evidence type="ECO:0000313" key="3">
    <source>
        <dbReference type="EMBL" id="KAA1124650.1"/>
    </source>
</evidence>
<dbReference type="Proteomes" id="UP000324748">
    <property type="component" value="Unassembled WGS sequence"/>
</dbReference>
<organism evidence="3 5">
    <name type="scientific">Puccinia graminis f. sp. tritici</name>
    <dbReference type="NCBI Taxonomy" id="56615"/>
    <lineage>
        <taxon>Eukaryota</taxon>
        <taxon>Fungi</taxon>
        <taxon>Dikarya</taxon>
        <taxon>Basidiomycota</taxon>
        <taxon>Pucciniomycotina</taxon>
        <taxon>Pucciniomycetes</taxon>
        <taxon>Pucciniales</taxon>
        <taxon>Pucciniaceae</taxon>
        <taxon>Puccinia</taxon>
    </lineage>
</organism>